<keyword evidence="1" id="KW-0812">Transmembrane</keyword>
<feature type="transmembrane region" description="Helical" evidence="1">
    <location>
        <begin position="48"/>
        <end position="69"/>
    </location>
</feature>
<dbReference type="RefSeq" id="WP_114384217.1">
    <property type="nucleotide sequence ID" value="NZ_QPJD01000035.1"/>
</dbReference>
<gene>
    <name evidence="3" type="ORF">DFP97_1352</name>
</gene>
<keyword evidence="1" id="KW-1133">Transmembrane helix</keyword>
<dbReference type="Proteomes" id="UP000252415">
    <property type="component" value="Unassembled WGS sequence"/>
</dbReference>
<accession>A0A368VGD5</accession>
<organism evidence="3 4">
    <name type="scientific">Paenibacillus prosopidis</name>
    <dbReference type="NCBI Taxonomy" id="630520"/>
    <lineage>
        <taxon>Bacteria</taxon>
        <taxon>Bacillati</taxon>
        <taxon>Bacillota</taxon>
        <taxon>Bacilli</taxon>
        <taxon>Bacillales</taxon>
        <taxon>Paenibacillaceae</taxon>
        <taxon>Paenibacillus</taxon>
    </lineage>
</organism>
<evidence type="ECO:0000256" key="1">
    <source>
        <dbReference type="SAM" id="Phobius"/>
    </source>
</evidence>
<feature type="domain" description="DUF4179" evidence="2">
    <location>
        <begin position="47"/>
        <end position="134"/>
    </location>
</feature>
<dbReference type="Pfam" id="PF13786">
    <property type="entry name" value="DUF4179"/>
    <property type="match status" value="1"/>
</dbReference>
<keyword evidence="1" id="KW-0472">Membrane</keyword>
<proteinExistence type="predicted"/>
<name>A0A368VGD5_9BACL</name>
<reference evidence="3 4" key="1">
    <citation type="submission" date="2018-07" db="EMBL/GenBank/DDBJ databases">
        <title>Genomic Encyclopedia of Type Strains, Phase III (KMG-III): the genomes of soil and plant-associated and newly described type strains.</title>
        <authorList>
            <person name="Whitman W."/>
        </authorList>
    </citation>
    <scope>NUCLEOTIDE SEQUENCE [LARGE SCALE GENOMIC DNA]</scope>
    <source>
        <strain evidence="3 4">CECT 7506</strain>
    </source>
</reference>
<evidence type="ECO:0000259" key="2">
    <source>
        <dbReference type="Pfam" id="PF13786"/>
    </source>
</evidence>
<dbReference type="AlphaFoldDB" id="A0A368VGD5"/>
<dbReference type="EMBL" id="QPJD01000035">
    <property type="protein sequence ID" value="RCW40340.1"/>
    <property type="molecule type" value="Genomic_DNA"/>
</dbReference>
<dbReference type="OrthoDB" id="2541898at2"/>
<dbReference type="InterPro" id="IPR025436">
    <property type="entry name" value="DUF4179"/>
</dbReference>
<keyword evidence="4" id="KW-1185">Reference proteome</keyword>
<comment type="caution">
    <text evidence="3">The sequence shown here is derived from an EMBL/GenBank/DDBJ whole genome shotgun (WGS) entry which is preliminary data.</text>
</comment>
<evidence type="ECO:0000313" key="3">
    <source>
        <dbReference type="EMBL" id="RCW40340.1"/>
    </source>
</evidence>
<protein>
    <submittedName>
        <fullName evidence="3">Uncharacterized protein DUF4179</fullName>
    </submittedName>
</protein>
<evidence type="ECO:0000313" key="4">
    <source>
        <dbReference type="Proteomes" id="UP000252415"/>
    </source>
</evidence>
<dbReference type="Gene3D" id="2.60.40.1630">
    <property type="entry name" value="bacillus anthracis domain"/>
    <property type="match status" value="1"/>
</dbReference>
<sequence>MNELERDLLIRDALLDETSTMPKLVREKMDFVYSNLPKRRSNSRVRKVAWQIAVVMIAMIVGIFSLGLVSPVMANYLSHLPVIGSAFKTAGDVGLKIAGDELSSSFVRQTVEDKGVSITLDQIVYDGTRISIGFLHDSNLQLSMDPLMIHIKGEPISSGLGGVSKEVIDGTMATVLRFSVEKTLPDKFTLSIRIDEVAISQDGKVEKLHGDWSFNAEVVKITDGLIEQTFDPPLIRSIDNIKIAVRNITISPLTTKVAFDLERPVELDPSNIHSENRREGEVTVMRDLKFKLFDSEGNQLETLSMHISKNADGPEHCIVLFAPLTGKHQELILRTFLESTKVKKDRESSYSSVDLPEIQHLTEMDVNIFMK</sequence>